<dbReference type="RefSeq" id="WP_304995523.1">
    <property type="nucleotide sequence ID" value="NZ_CP101717.1"/>
</dbReference>
<dbReference type="AlphaFoldDB" id="A0AB38YFT6"/>
<evidence type="ECO:0000259" key="1">
    <source>
        <dbReference type="PROSITE" id="PS51833"/>
    </source>
</evidence>
<evidence type="ECO:0000313" key="2">
    <source>
        <dbReference type="EMBL" id="WLD58237.1"/>
    </source>
</evidence>
<sequence length="405" mass="45773">MDYYHIVRQPIFQKKRQLHAYELILRRTPLGAPEPSETDDADQEMMREPGPFQLKTIADLTAGKHGMVSFDAESLLAMAPLALPKKHLIMAVADEVQPSTDVVNAIIKIKNRGYTLAISLPTDPAWEPIYPLINIVKVNHRATAPETLQAVKEALERFDVHYMATHLDTYADFAEAREQEYDYFQGQFFARAQAQRTVKLSEEQALLVTLITECNKPAADLQLMSDIIETDKVMTERLLKYVNSPAFLRGNPIETLPQALVYLGEDEVKRFATVIATGQLSPSKPPELIRLAIARARFCELLAREQKSVDPARAFVVGLFSLLDAVMDDKLEALLERLLLNTDVRTALVQHKGLLAGYLAVIRMLERADWGRLHTAITRLKLEDKMINGLYKEAIHWANAYDPDK</sequence>
<dbReference type="Pfam" id="PF08668">
    <property type="entry name" value="HDOD"/>
    <property type="match status" value="1"/>
</dbReference>
<dbReference type="InterPro" id="IPR035919">
    <property type="entry name" value="EAL_sf"/>
</dbReference>
<protein>
    <submittedName>
        <fullName evidence="2">HDOD domain-containing protein</fullName>
    </submittedName>
</protein>
<proteinExistence type="predicted"/>
<dbReference type="SUPFAM" id="SSF109604">
    <property type="entry name" value="HD-domain/PDEase-like"/>
    <property type="match status" value="1"/>
</dbReference>
<dbReference type="EMBL" id="CP101717">
    <property type="protein sequence ID" value="WLD58237.1"/>
    <property type="molecule type" value="Genomic_DNA"/>
</dbReference>
<dbReference type="PANTHER" id="PTHR33525">
    <property type="match status" value="1"/>
</dbReference>
<reference evidence="2" key="1">
    <citation type="submission" date="2022-07" db="EMBL/GenBank/DDBJ databases">
        <title>Complete genome sequence of Salinispirillum sp. LH10-3-1 capable of multiple carbohydrate inversion isolated from a soda lake.</title>
        <authorList>
            <person name="Liu J."/>
            <person name="Zhai Y."/>
            <person name="Zhang H."/>
            <person name="Yang H."/>
            <person name="Qu J."/>
            <person name="Li J."/>
        </authorList>
    </citation>
    <scope>NUCLEOTIDE SEQUENCE</scope>
    <source>
        <strain evidence="2">LH 10-3-1</strain>
    </source>
</reference>
<dbReference type="InterPro" id="IPR014408">
    <property type="entry name" value="dGMP_Pdiesterase_EAL/HD-GYP"/>
</dbReference>
<dbReference type="InterPro" id="IPR052340">
    <property type="entry name" value="RNase_Y/CdgJ"/>
</dbReference>
<name>A0AB38YFT6_9GAMM</name>
<gene>
    <name evidence="2" type="ORF">NFC81_00240</name>
</gene>
<dbReference type="PROSITE" id="PS51833">
    <property type="entry name" value="HDOD"/>
    <property type="match status" value="1"/>
</dbReference>
<dbReference type="Gene3D" id="1.10.3210.10">
    <property type="entry name" value="Hypothetical protein af1432"/>
    <property type="match status" value="1"/>
</dbReference>
<feature type="domain" description="HDOD" evidence="1">
    <location>
        <begin position="200"/>
        <end position="386"/>
    </location>
</feature>
<dbReference type="PANTHER" id="PTHR33525:SF4">
    <property type="entry name" value="CYCLIC DI-GMP PHOSPHODIESTERASE CDGJ"/>
    <property type="match status" value="1"/>
</dbReference>
<dbReference type="InterPro" id="IPR013976">
    <property type="entry name" value="HDOD"/>
</dbReference>
<organism evidence="2">
    <name type="scientific">Salinispirillum sp. LH 10-3-1</name>
    <dbReference type="NCBI Taxonomy" id="2952525"/>
    <lineage>
        <taxon>Bacteria</taxon>
        <taxon>Pseudomonadati</taxon>
        <taxon>Pseudomonadota</taxon>
        <taxon>Gammaproteobacteria</taxon>
        <taxon>Oceanospirillales</taxon>
        <taxon>Saccharospirillaceae</taxon>
        <taxon>Salinispirillum</taxon>
    </lineage>
</organism>
<accession>A0AB38YFT6</accession>
<dbReference type="PIRSF" id="PIRSF003180">
    <property type="entry name" value="DiGMPpdiest_YuxH"/>
    <property type="match status" value="1"/>
</dbReference>
<dbReference type="SUPFAM" id="SSF141868">
    <property type="entry name" value="EAL domain-like"/>
    <property type="match status" value="1"/>
</dbReference>